<evidence type="ECO:0000313" key="2">
    <source>
        <dbReference type="Proteomes" id="UP001454036"/>
    </source>
</evidence>
<comment type="caution">
    <text evidence="1">The sequence shown here is derived from an EMBL/GenBank/DDBJ whole genome shotgun (WGS) entry which is preliminary data.</text>
</comment>
<name>A0AAV3Q2A6_LITER</name>
<sequence>MPSKDFPLKCESTRDHWWFASPIDWVAANGHYELVRELLLLDGNHLIKFTSLRRIRRLETIWDDEEQFHDVANCCSQIAKQLLGECESKNGKNSLVRGGYGGWLLYTVASARDLECVRELLQRDPLIVLGVG</sequence>
<proteinExistence type="predicted"/>
<organism evidence="1 2">
    <name type="scientific">Lithospermum erythrorhizon</name>
    <name type="common">Purple gromwell</name>
    <name type="synonym">Lithospermum officinale var. erythrorhizon</name>
    <dbReference type="NCBI Taxonomy" id="34254"/>
    <lineage>
        <taxon>Eukaryota</taxon>
        <taxon>Viridiplantae</taxon>
        <taxon>Streptophyta</taxon>
        <taxon>Embryophyta</taxon>
        <taxon>Tracheophyta</taxon>
        <taxon>Spermatophyta</taxon>
        <taxon>Magnoliopsida</taxon>
        <taxon>eudicotyledons</taxon>
        <taxon>Gunneridae</taxon>
        <taxon>Pentapetalae</taxon>
        <taxon>asterids</taxon>
        <taxon>lamiids</taxon>
        <taxon>Boraginales</taxon>
        <taxon>Boraginaceae</taxon>
        <taxon>Boraginoideae</taxon>
        <taxon>Lithospermeae</taxon>
        <taxon>Lithospermum</taxon>
    </lineage>
</organism>
<accession>A0AAV3Q2A6</accession>
<dbReference type="EMBL" id="BAABME010003125">
    <property type="protein sequence ID" value="GAA0157526.1"/>
    <property type="molecule type" value="Genomic_DNA"/>
</dbReference>
<dbReference type="Proteomes" id="UP001454036">
    <property type="component" value="Unassembled WGS sequence"/>
</dbReference>
<keyword evidence="2" id="KW-1185">Reference proteome</keyword>
<gene>
    <name evidence="1" type="ORF">LIER_14778</name>
</gene>
<evidence type="ECO:0000313" key="1">
    <source>
        <dbReference type="EMBL" id="GAA0157526.1"/>
    </source>
</evidence>
<reference evidence="1 2" key="1">
    <citation type="submission" date="2024-01" db="EMBL/GenBank/DDBJ databases">
        <title>The complete chloroplast genome sequence of Lithospermum erythrorhizon: insights into the phylogenetic relationship among Boraginaceae species and the maternal lineages of purple gromwells.</title>
        <authorList>
            <person name="Okada T."/>
            <person name="Watanabe K."/>
        </authorList>
    </citation>
    <scope>NUCLEOTIDE SEQUENCE [LARGE SCALE GENOMIC DNA]</scope>
</reference>
<dbReference type="AlphaFoldDB" id="A0AAV3Q2A6"/>
<protein>
    <submittedName>
        <fullName evidence="1">Uncharacterized protein</fullName>
    </submittedName>
</protein>